<feature type="transmembrane region" description="Helical" evidence="5">
    <location>
        <begin position="107"/>
        <end position="126"/>
    </location>
</feature>
<dbReference type="RefSeq" id="WP_109616659.1">
    <property type="nucleotide sequence ID" value="NZ_QGDO01000002.1"/>
</dbReference>
<dbReference type="AlphaFoldDB" id="A0A315ZYS1"/>
<dbReference type="Pfam" id="PF01694">
    <property type="entry name" value="Rhomboid"/>
    <property type="match status" value="1"/>
</dbReference>
<dbReference type="EMBL" id="QGDO01000002">
    <property type="protein sequence ID" value="PWJ42517.1"/>
    <property type="molecule type" value="Genomic_DNA"/>
</dbReference>
<dbReference type="InterPro" id="IPR022764">
    <property type="entry name" value="Peptidase_S54_rhomboid_dom"/>
</dbReference>
<dbReference type="SUPFAM" id="SSF144091">
    <property type="entry name" value="Rhomboid-like"/>
    <property type="match status" value="1"/>
</dbReference>
<evidence type="ECO:0000259" key="6">
    <source>
        <dbReference type="Pfam" id="PF01694"/>
    </source>
</evidence>
<dbReference type="Gene3D" id="1.20.1540.10">
    <property type="entry name" value="Rhomboid-like"/>
    <property type="match status" value="1"/>
</dbReference>
<evidence type="ECO:0000256" key="5">
    <source>
        <dbReference type="SAM" id="Phobius"/>
    </source>
</evidence>
<dbReference type="GO" id="GO:0016020">
    <property type="term" value="C:membrane"/>
    <property type="evidence" value="ECO:0007669"/>
    <property type="project" value="UniProtKB-SubCell"/>
</dbReference>
<comment type="caution">
    <text evidence="7">The sequence shown here is derived from an EMBL/GenBank/DDBJ whole genome shotgun (WGS) entry which is preliminary data.</text>
</comment>
<dbReference type="InterPro" id="IPR035952">
    <property type="entry name" value="Rhomboid-like_sf"/>
</dbReference>
<dbReference type="PANTHER" id="PTHR43731:SF9">
    <property type="entry name" value="SLR1461 PROTEIN"/>
    <property type="match status" value="1"/>
</dbReference>
<evidence type="ECO:0000256" key="1">
    <source>
        <dbReference type="ARBA" id="ARBA00004141"/>
    </source>
</evidence>
<feature type="transmembrane region" description="Helical" evidence="5">
    <location>
        <begin position="133"/>
        <end position="151"/>
    </location>
</feature>
<name>A0A315ZYS1_SEDFL</name>
<feature type="transmembrane region" description="Helical" evidence="5">
    <location>
        <begin position="157"/>
        <end position="176"/>
    </location>
</feature>
<dbReference type="PANTHER" id="PTHR43731">
    <property type="entry name" value="RHOMBOID PROTEASE"/>
    <property type="match status" value="1"/>
</dbReference>
<dbReference type="GO" id="GO:0004252">
    <property type="term" value="F:serine-type endopeptidase activity"/>
    <property type="evidence" value="ECO:0007669"/>
    <property type="project" value="InterPro"/>
</dbReference>
<keyword evidence="3 5" id="KW-1133">Transmembrane helix</keyword>
<keyword evidence="2 5" id="KW-0812">Transmembrane</keyword>
<evidence type="ECO:0000256" key="3">
    <source>
        <dbReference type="ARBA" id="ARBA00022989"/>
    </source>
</evidence>
<sequence length="239" mass="27139">MSIGQSIKYPLLFIGFLWCIEFLEYFTGINLNFLGIMPRQATGLSGILFHPFLHGSFKHLMSNSVSLVILSASILFLYPKIGKNIIFIIYILTGIGVWLLARRAYHIGASGLIYGFASFLFFTGIFRKNPETLTISLVVAILYNGMLYGLIPNQVGVSWESHLLGAIMGAGVAFYYRKFTFESEKSNTKVEAFQQFEGYQPLENKNFKYQLGKEDKAGQNTEKEVYRYPIKKDAINKFQ</sequence>
<protein>
    <submittedName>
        <fullName evidence="7">Rhomboid family protein</fullName>
    </submittedName>
</protein>
<accession>A0A315ZYS1</accession>
<feature type="transmembrane region" description="Helical" evidence="5">
    <location>
        <begin position="12"/>
        <end position="37"/>
    </location>
</feature>
<dbReference type="OrthoDB" id="465874at2"/>
<reference evidence="7 8" key="1">
    <citation type="submission" date="2018-03" db="EMBL/GenBank/DDBJ databases">
        <title>Genomic Encyclopedia of Archaeal and Bacterial Type Strains, Phase II (KMG-II): from individual species to whole genera.</title>
        <authorList>
            <person name="Goeker M."/>
        </authorList>
    </citation>
    <scope>NUCLEOTIDE SEQUENCE [LARGE SCALE GENOMIC DNA]</scope>
    <source>
        <strain evidence="7 8">DSM 28229</strain>
    </source>
</reference>
<feature type="transmembrane region" description="Helical" evidence="5">
    <location>
        <begin position="85"/>
        <end position="101"/>
    </location>
</feature>
<feature type="domain" description="Peptidase S54 rhomboid" evidence="6">
    <location>
        <begin position="45"/>
        <end position="178"/>
    </location>
</feature>
<comment type="subcellular location">
    <subcellularLocation>
        <location evidence="1">Membrane</location>
        <topology evidence="1">Multi-pass membrane protein</topology>
    </subcellularLocation>
</comment>
<evidence type="ECO:0000256" key="2">
    <source>
        <dbReference type="ARBA" id="ARBA00022692"/>
    </source>
</evidence>
<evidence type="ECO:0000313" key="8">
    <source>
        <dbReference type="Proteomes" id="UP000245535"/>
    </source>
</evidence>
<dbReference type="Proteomes" id="UP000245535">
    <property type="component" value="Unassembled WGS sequence"/>
</dbReference>
<keyword evidence="8" id="KW-1185">Reference proteome</keyword>
<evidence type="ECO:0000313" key="7">
    <source>
        <dbReference type="EMBL" id="PWJ42517.1"/>
    </source>
</evidence>
<dbReference type="InterPro" id="IPR050925">
    <property type="entry name" value="Rhomboid_protease_S54"/>
</dbReference>
<keyword evidence="4 5" id="KW-0472">Membrane</keyword>
<feature type="transmembrane region" description="Helical" evidence="5">
    <location>
        <begin position="57"/>
        <end position="78"/>
    </location>
</feature>
<evidence type="ECO:0000256" key="4">
    <source>
        <dbReference type="ARBA" id="ARBA00023136"/>
    </source>
</evidence>
<proteinExistence type="predicted"/>
<gene>
    <name evidence="7" type="ORF">BC781_10259</name>
</gene>
<organism evidence="7 8">
    <name type="scientific">Sediminitomix flava</name>
    <dbReference type="NCBI Taxonomy" id="379075"/>
    <lineage>
        <taxon>Bacteria</taxon>
        <taxon>Pseudomonadati</taxon>
        <taxon>Bacteroidota</taxon>
        <taxon>Cytophagia</taxon>
        <taxon>Cytophagales</taxon>
        <taxon>Flammeovirgaceae</taxon>
        <taxon>Sediminitomix</taxon>
    </lineage>
</organism>